<evidence type="ECO:0000259" key="2">
    <source>
        <dbReference type="Pfam" id="PF08241"/>
    </source>
</evidence>
<dbReference type="AlphaFoldDB" id="A0A8J3QRK3"/>
<dbReference type="SUPFAM" id="SSF53335">
    <property type="entry name" value="S-adenosyl-L-methionine-dependent methyltransferases"/>
    <property type="match status" value="1"/>
</dbReference>
<accession>A0A8J3QRK3</accession>
<protein>
    <recommendedName>
        <fullName evidence="2">Methyltransferase type 11 domain-containing protein</fullName>
    </recommendedName>
</protein>
<evidence type="ECO:0000313" key="3">
    <source>
        <dbReference type="EMBL" id="GIH15334.1"/>
    </source>
</evidence>
<proteinExistence type="predicted"/>
<dbReference type="PANTHER" id="PTHR43591">
    <property type="entry name" value="METHYLTRANSFERASE"/>
    <property type="match status" value="1"/>
</dbReference>
<dbReference type="GO" id="GO:0008757">
    <property type="term" value="F:S-adenosylmethionine-dependent methyltransferase activity"/>
    <property type="evidence" value="ECO:0007669"/>
    <property type="project" value="InterPro"/>
</dbReference>
<dbReference type="PANTHER" id="PTHR43591:SF24">
    <property type="entry name" value="2-METHOXY-6-POLYPRENYL-1,4-BENZOQUINOL METHYLASE, MITOCHONDRIAL"/>
    <property type="match status" value="1"/>
</dbReference>
<evidence type="ECO:0000313" key="4">
    <source>
        <dbReference type="Proteomes" id="UP000642748"/>
    </source>
</evidence>
<dbReference type="Proteomes" id="UP000642748">
    <property type="component" value="Unassembled WGS sequence"/>
</dbReference>
<evidence type="ECO:0000256" key="1">
    <source>
        <dbReference type="SAM" id="MobiDB-lite"/>
    </source>
</evidence>
<dbReference type="InterPro" id="IPR029063">
    <property type="entry name" value="SAM-dependent_MTases_sf"/>
</dbReference>
<dbReference type="CDD" id="cd02440">
    <property type="entry name" value="AdoMet_MTases"/>
    <property type="match status" value="1"/>
</dbReference>
<organism evidence="3 4">
    <name type="scientific">Rugosimonospora africana</name>
    <dbReference type="NCBI Taxonomy" id="556532"/>
    <lineage>
        <taxon>Bacteria</taxon>
        <taxon>Bacillati</taxon>
        <taxon>Actinomycetota</taxon>
        <taxon>Actinomycetes</taxon>
        <taxon>Micromonosporales</taxon>
        <taxon>Micromonosporaceae</taxon>
        <taxon>Rugosimonospora</taxon>
    </lineage>
</organism>
<feature type="domain" description="Methyltransferase type 11" evidence="2">
    <location>
        <begin position="78"/>
        <end position="157"/>
    </location>
</feature>
<sequence length="206" mass="22238">MVPASPGKPVRPEAHEVQRTSRTLARDPSTWSPEAAHAAVRRYRELAPHWNDERGGYRPLPLADALARGDVPRGGRCVEVGCGTGLLTPMLTEVWSEVVCLDLTWEMLRRSPAPWRMIADASRLPLPAGWADAVVLADVPLFAGEVVRVLAPGGVVVWSNALGTEAPHHVPVELVRSVLERADGGASWSAVTSDAGWGLWAVLRRG</sequence>
<reference evidence="3" key="1">
    <citation type="submission" date="2021-01" db="EMBL/GenBank/DDBJ databases">
        <title>Whole genome shotgun sequence of Rugosimonospora africana NBRC 104875.</title>
        <authorList>
            <person name="Komaki H."/>
            <person name="Tamura T."/>
        </authorList>
    </citation>
    <scope>NUCLEOTIDE SEQUENCE</scope>
    <source>
        <strain evidence="3">NBRC 104875</strain>
    </source>
</reference>
<dbReference type="Gene3D" id="3.40.50.150">
    <property type="entry name" value="Vaccinia Virus protein VP39"/>
    <property type="match status" value="1"/>
</dbReference>
<dbReference type="Pfam" id="PF08241">
    <property type="entry name" value="Methyltransf_11"/>
    <property type="match status" value="1"/>
</dbReference>
<comment type="caution">
    <text evidence="3">The sequence shown here is derived from an EMBL/GenBank/DDBJ whole genome shotgun (WGS) entry which is preliminary data.</text>
</comment>
<dbReference type="EMBL" id="BONZ01000033">
    <property type="protein sequence ID" value="GIH15334.1"/>
    <property type="molecule type" value="Genomic_DNA"/>
</dbReference>
<feature type="region of interest" description="Disordered" evidence="1">
    <location>
        <begin position="1"/>
        <end position="31"/>
    </location>
</feature>
<gene>
    <name evidence="3" type="ORF">Raf01_35060</name>
</gene>
<dbReference type="InterPro" id="IPR013216">
    <property type="entry name" value="Methyltransf_11"/>
</dbReference>
<name>A0A8J3QRK3_9ACTN</name>
<feature type="compositionally biased region" description="Basic and acidic residues" evidence="1">
    <location>
        <begin position="10"/>
        <end position="19"/>
    </location>
</feature>
<keyword evidence="4" id="KW-1185">Reference proteome</keyword>